<dbReference type="Proteomes" id="UP000281170">
    <property type="component" value="Plasmid 23"/>
</dbReference>
<dbReference type="EC" id="2.1.1.163" evidence="5"/>
<evidence type="ECO:0000313" key="7">
    <source>
        <dbReference type="Proteomes" id="UP000281170"/>
    </source>
</evidence>
<keyword evidence="6" id="KW-1185">Reference proteome</keyword>
<proteinExistence type="predicted"/>
<feature type="domain" description="Methyltransferase" evidence="3">
    <location>
        <begin position="36"/>
        <end position="128"/>
    </location>
</feature>
<evidence type="ECO:0000256" key="1">
    <source>
        <dbReference type="ARBA" id="ARBA00022603"/>
    </source>
</evidence>
<dbReference type="EMBL" id="LNKA01000001">
    <property type="protein sequence ID" value="KTC66508.1"/>
    <property type="molecule type" value="Genomic_DNA"/>
</dbReference>
<dbReference type="Pfam" id="PF13649">
    <property type="entry name" value="Methyltransf_25"/>
    <property type="match status" value="1"/>
</dbReference>
<keyword evidence="5" id="KW-0614">Plasmid</keyword>
<gene>
    <name evidence="5" type="primary">ubiE_1</name>
    <name evidence="4" type="ORF">Lade_1166</name>
    <name evidence="5" type="ORF">NCTC12735_01431</name>
</gene>
<dbReference type="GO" id="GO:0032259">
    <property type="term" value="P:methylation"/>
    <property type="evidence" value="ECO:0007669"/>
    <property type="project" value="UniProtKB-KW"/>
</dbReference>
<dbReference type="PATRIC" id="fig|45056.6.peg.1208"/>
<dbReference type="CDD" id="cd02440">
    <property type="entry name" value="AdoMet_MTases"/>
    <property type="match status" value="1"/>
</dbReference>
<organism evidence="4 6">
    <name type="scientific">Legionella adelaidensis</name>
    <dbReference type="NCBI Taxonomy" id="45056"/>
    <lineage>
        <taxon>Bacteria</taxon>
        <taxon>Pseudomonadati</taxon>
        <taxon>Pseudomonadota</taxon>
        <taxon>Gammaproteobacteria</taxon>
        <taxon>Legionellales</taxon>
        <taxon>Legionellaceae</taxon>
        <taxon>Legionella</taxon>
    </lineage>
</organism>
<accession>A0A0W0R654</accession>
<dbReference type="PANTHER" id="PTHR43861:SF1">
    <property type="entry name" value="TRANS-ACONITATE 2-METHYLTRANSFERASE"/>
    <property type="match status" value="1"/>
</dbReference>
<protein>
    <submittedName>
        <fullName evidence="4 5">Methyltransferase</fullName>
        <ecNumber evidence="5">2.1.1.163</ecNumber>
    </submittedName>
</protein>
<dbReference type="Proteomes" id="UP000054859">
    <property type="component" value="Unassembled WGS sequence"/>
</dbReference>
<dbReference type="PANTHER" id="PTHR43861">
    <property type="entry name" value="TRANS-ACONITATE 2-METHYLTRANSFERASE-RELATED"/>
    <property type="match status" value="1"/>
</dbReference>
<dbReference type="SUPFAM" id="SSF53335">
    <property type="entry name" value="S-adenosyl-L-methionine-dependent methyltransferases"/>
    <property type="match status" value="1"/>
</dbReference>
<evidence type="ECO:0000256" key="2">
    <source>
        <dbReference type="ARBA" id="ARBA00022679"/>
    </source>
</evidence>
<dbReference type="RefSeq" id="WP_232048534.1">
    <property type="nucleotide sequence ID" value="NZ_CAAAHS010000007.1"/>
</dbReference>
<dbReference type="AlphaFoldDB" id="A0A0W0R654"/>
<dbReference type="InterPro" id="IPR041698">
    <property type="entry name" value="Methyltransf_25"/>
</dbReference>
<name>A0A0W0R654_9GAMM</name>
<reference evidence="4 6" key="1">
    <citation type="submission" date="2015-11" db="EMBL/GenBank/DDBJ databases">
        <title>Identification of large and diverse effector repertoires of 38 Legionella species.</title>
        <authorList>
            <person name="Burstein D."/>
            <person name="Amaro F."/>
            <person name="Zusman T."/>
            <person name="Lifshitz Z."/>
            <person name="Cohen O."/>
            <person name="Gilbert J.A."/>
            <person name="Pupko T."/>
            <person name="Shuman H.A."/>
            <person name="Segal G."/>
        </authorList>
    </citation>
    <scope>NUCLEOTIDE SEQUENCE [LARGE SCALE GENOMIC DNA]</scope>
    <source>
        <strain evidence="4 6">1762-AUS-E</strain>
    </source>
</reference>
<evidence type="ECO:0000313" key="5">
    <source>
        <dbReference type="EMBL" id="VEH85795.1"/>
    </source>
</evidence>
<sequence length="257" mass="29458">MEREWPAKEYEIGSYIQAAGATAFLPKLHLQKTDAVLDVGCGNGAFTRRILEQVPHGSVMGIDTSENMLALAKKVIKDFPNFSVKKENVLTMRFENVFDKVVSFWCLQWAPDIHLAFQNIFNALKKGGQVFTLFPAGDDPFIMAYYALRDSGKFSCLKNFKAPVDYSRLANLAEKLKNIPNKKYEVTKESVSLTLPNLNTFRKFVYGISFYQGQVAEFEVRRLNEEMINWYENQCVEKWNGKYAFDFSLYLVTGEKS</sequence>
<evidence type="ECO:0000259" key="3">
    <source>
        <dbReference type="Pfam" id="PF13649"/>
    </source>
</evidence>
<keyword evidence="2 4" id="KW-0808">Transferase</keyword>
<evidence type="ECO:0000313" key="6">
    <source>
        <dbReference type="Proteomes" id="UP000054859"/>
    </source>
</evidence>
<geneLocation type="plasmid" evidence="5 7">
    <name>23</name>
</geneLocation>
<dbReference type="GO" id="GO:0043770">
    <property type="term" value="F:demethylmenaquinone methyltransferase activity"/>
    <property type="evidence" value="ECO:0007669"/>
    <property type="project" value="UniProtKB-EC"/>
</dbReference>
<dbReference type="InterPro" id="IPR029063">
    <property type="entry name" value="SAM-dependent_MTases_sf"/>
</dbReference>
<dbReference type="STRING" id="45056.Lade_1166"/>
<dbReference type="KEGG" id="ladl:NCTC12735_01431"/>
<dbReference type="Gene3D" id="3.40.50.150">
    <property type="entry name" value="Vaccinia Virus protein VP39"/>
    <property type="match status" value="1"/>
</dbReference>
<dbReference type="EMBL" id="LR134432">
    <property type="protein sequence ID" value="VEH85795.1"/>
    <property type="molecule type" value="Genomic_DNA"/>
</dbReference>
<reference evidence="5 7" key="2">
    <citation type="submission" date="2018-12" db="EMBL/GenBank/DDBJ databases">
        <authorList>
            <consortium name="Pathogen Informatics"/>
        </authorList>
    </citation>
    <scope>NUCLEOTIDE SEQUENCE [LARGE SCALE GENOMIC DNA]</scope>
    <source>
        <strain evidence="5 7">NCTC12735</strain>
        <plasmid evidence="7">23</plasmid>
    </source>
</reference>
<evidence type="ECO:0000313" key="4">
    <source>
        <dbReference type="EMBL" id="KTC66508.1"/>
    </source>
</evidence>
<keyword evidence="1 4" id="KW-0489">Methyltransferase</keyword>